<evidence type="ECO:0000256" key="5">
    <source>
        <dbReference type="ARBA" id="ARBA00022692"/>
    </source>
</evidence>
<keyword evidence="5" id="KW-0812">Transmembrane</keyword>
<feature type="domain" description="F-box" evidence="11">
    <location>
        <begin position="10"/>
        <end position="56"/>
    </location>
</feature>
<evidence type="ECO:0000313" key="13">
    <source>
        <dbReference type="Proteomes" id="UP001149090"/>
    </source>
</evidence>
<evidence type="ECO:0000259" key="11">
    <source>
        <dbReference type="PROSITE" id="PS50181"/>
    </source>
</evidence>
<keyword evidence="6" id="KW-0732">Signal</keyword>
<evidence type="ECO:0000313" key="12">
    <source>
        <dbReference type="EMBL" id="KAJ5074540.1"/>
    </source>
</evidence>
<dbReference type="PROSITE" id="PS50181">
    <property type="entry name" value="FBOX"/>
    <property type="match status" value="1"/>
</dbReference>
<dbReference type="SMART" id="SM00256">
    <property type="entry name" value="FBOX"/>
    <property type="match status" value="1"/>
</dbReference>
<evidence type="ECO:0000256" key="8">
    <source>
        <dbReference type="ARBA" id="ARBA00022989"/>
    </source>
</evidence>
<dbReference type="EMBL" id="JAPDFW010000070">
    <property type="protein sequence ID" value="KAJ5074540.1"/>
    <property type="molecule type" value="Genomic_DNA"/>
</dbReference>
<dbReference type="SMART" id="SM00369">
    <property type="entry name" value="LRR_TYP"/>
    <property type="match status" value="3"/>
</dbReference>
<dbReference type="PANTHER" id="PTHR48063">
    <property type="entry name" value="LRR RECEPTOR-LIKE KINASE"/>
    <property type="match status" value="1"/>
</dbReference>
<dbReference type="PANTHER" id="PTHR48063:SF112">
    <property type="entry name" value="RECEPTOR LIKE PROTEIN 30-LIKE"/>
    <property type="match status" value="1"/>
</dbReference>
<dbReference type="InterPro" id="IPR036047">
    <property type="entry name" value="F-box-like_dom_sf"/>
</dbReference>
<evidence type="ECO:0000256" key="10">
    <source>
        <dbReference type="ARBA" id="ARBA00023180"/>
    </source>
</evidence>
<keyword evidence="3" id="KW-1003">Cell membrane</keyword>
<keyword evidence="10" id="KW-0325">Glycoprotein</keyword>
<dbReference type="AlphaFoldDB" id="A0A9Q0LNU5"/>
<dbReference type="OrthoDB" id="1055097at2759"/>
<protein>
    <recommendedName>
        <fullName evidence="11">F-box domain-containing protein</fullName>
    </recommendedName>
</protein>
<dbReference type="SUPFAM" id="SSF81383">
    <property type="entry name" value="F-box domain"/>
    <property type="match status" value="1"/>
</dbReference>
<name>A0A9Q0LNU5_ANAIG</name>
<evidence type="ECO:0000256" key="6">
    <source>
        <dbReference type="ARBA" id="ARBA00022729"/>
    </source>
</evidence>
<comment type="subcellular location">
    <subcellularLocation>
        <location evidence="1">Cell membrane</location>
        <topology evidence="1">Single-pass type I membrane protein</topology>
    </subcellularLocation>
</comment>
<evidence type="ECO:0000256" key="2">
    <source>
        <dbReference type="ARBA" id="ARBA00009592"/>
    </source>
</evidence>
<dbReference type="InterPro" id="IPR001611">
    <property type="entry name" value="Leu-rich_rpt"/>
</dbReference>
<keyword evidence="9" id="KW-0472">Membrane</keyword>
<organism evidence="12 13">
    <name type="scientific">Anaeramoeba ignava</name>
    <name type="common">Anaerobic marine amoeba</name>
    <dbReference type="NCBI Taxonomy" id="1746090"/>
    <lineage>
        <taxon>Eukaryota</taxon>
        <taxon>Metamonada</taxon>
        <taxon>Anaeramoebidae</taxon>
        <taxon>Anaeramoeba</taxon>
    </lineage>
</organism>
<dbReference type="Proteomes" id="UP001149090">
    <property type="component" value="Unassembled WGS sequence"/>
</dbReference>
<evidence type="ECO:0000256" key="9">
    <source>
        <dbReference type="ARBA" id="ARBA00023136"/>
    </source>
</evidence>
<sequence>MEIEIEKDESTLNNLLPDEVIQYIFSFLSNTQLKQIAFVCQKWSQLALDPFLWKNIYISFPNEKKISKFNSNYLNSIYLSNCLDKENSKSLLLLSKCNNLRNIRLEKAENKWIQSLQELLSNSKIRNLTLFDCELNGLTNDNFWISCSHLKNLKIQQTSKIHRVNQLYRFDLLSKIRNITIERIELNNQEIDQFCQKDNLRNLRSISFLSSLINVDINPIFLNIPNLLSLNLSNCRSNSNIDFGLFSNLTYLNLSNFSTGTGQKLDIESIKKLKNLVHLDISLSNLRLDLFSIHYMNQLRTLLAIGNQSWNLHNQNNSNSSLVFPPHISRVDFSHSQKFFKFNPTLSNSIQSISLINCEMNQFNIDNICPFLSYLYISNNNLTQLPLDLGEKCPNLLELECNKNKISVIPDSIGNMKRLRKLSLQQCSISEITNSIGNCCSLIELNLRANSIKIIPISLGDITSLSIFDLAYNQISKLENKIFMKLTNLNKFLIEGNKKLKSIPKILLKKYKKKELILSFYDVPNLQYLANIDFENENENGKCLIF</sequence>
<evidence type="ECO:0000256" key="4">
    <source>
        <dbReference type="ARBA" id="ARBA00022614"/>
    </source>
</evidence>
<reference evidence="12" key="1">
    <citation type="submission" date="2022-10" db="EMBL/GenBank/DDBJ databases">
        <title>Novel sulphate-reducing endosymbionts in the free-living metamonad Anaeramoeba.</title>
        <authorList>
            <person name="Jerlstrom-Hultqvist J."/>
            <person name="Cepicka I."/>
            <person name="Gallot-Lavallee L."/>
            <person name="Salas-Leiva D."/>
            <person name="Curtis B.A."/>
            <person name="Zahonova K."/>
            <person name="Pipaliya S."/>
            <person name="Dacks J."/>
            <person name="Roger A.J."/>
        </authorList>
    </citation>
    <scope>NUCLEOTIDE SEQUENCE</scope>
    <source>
        <strain evidence="12">BMAN</strain>
    </source>
</reference>
<dbReference type="Gene3D" id="3.80.10.10">
    <property type="entry name" value="Ribonuclease Inhibitor"/>
    <property type="match status" value="3"/>
</dbReference>
<keyword evidence="8" id="KW-1133">Transmembrane helix</keyword>
<dbReference type="InterPro" id="IPR001810">
    <property type="entry name" value="F-box_dom"/>
</dbReference>
<keyword evidence="7" id="KW-0677">Repeat</keyword>
<dbReference type="Pfam" id="PF13855">
    <property type="entry name" value="LRR_8"/>
    <property type="match status" value="1"/>
</dbReference>
<dbReference type="PROSITE" id="PS51450">
    <property type="entry name" value="LRR"/>
    <property type="match status" value="1"/>
</dbReference>
<evidence type="ECO:0000256" key="3">
    <source>
        <dbReference type="ARBA" id="ARBA00022475"/>
    </source>
</evidence>
<gene>
    <name evidence="12" type="ORF">M0811_01171</name>
</gene>
<evidence type="ECO:0000256" key="1">
    <source>
        <dbReference type="ARBA" id="ARBA00004251"/>
    </source>
</evidence>
<dbReference type="SUPFAM" id="SSF52058">
    <property type="entry name" value="L domain-like"/>
    <property type="match status" value="2"/>
</dbReference>
<keyword evidence="13" id="KW-1185">Reference proteome</keyword>
<dbReference type="Pfam" id="PF12937">
    <property type="entry name" value="F-box-like"/>
    <property type="match status" value="1"/>
</dbReference>
<dbReference type="InterPro" id="IPR046956">
    <property type="entry name" value="RLP23-like"/>
</dbReference>
<comment type="caution">
    <text evidence="12">The sequence shown here is derived from an EMBL/GenBank/DDBJ whole genome shotgun (WGS) entry which is preliminary data.</text>
</comment>
<accession>A0A9Q0LNU5</accession>
<dbReference type="GO" id="GO:0005886">
    <property type="term" value="C:plasma membrane"/>
    <property type="evidence" value="ECO:0007669"/>
    <property type="project" value="UniProtKB-SubCell"/>
</dbReference>
<keyword evidence="4" id="KW-0433">Leucine-rich repeat</keyword>
<evidence type="ECO:0000256" key="7">
    <source>
        <dbReference type="ARBA" id="ARBA00022737"/>
    </source>
</evidence>
<dbReference type="InterPro" id="IPR003591">
    <property type="entry name" value="Leu-rich_rpt_typical-subtyp"/>
</dbReference>
<dbReference type="InterPro" id="IPR032675">
    <property type="entry name" value="LRR_dom_sf"/>
</dbReference>
<comment type="similarity">
    <text evidence="2">Belongs to the RLP family.</text>
</comment>
<proteinExistence type="inferred from homology"/>